<gene>
    <name evidence="5" type="ORF">M1B34_09080</name>
    <name evidence="6" type="ORF">M1B35_19245</name>
</gene>
<dbReference type="GO" id="GO:0007155">
    <property type="term" value="P:cell adhesion"/>
    <property type="evidence" value="ECO:0007669"/>
    <property type="project" value="InterPro"/>
</dbReference>
<proteinExistence type="inferred from homology"/>
<dbReference type="InterPro" id="IPR012902">
    <property type="entry name" value="N_methyl_site"/>
</dbReference>
<dbReference type="GO" id="GO:0009289">
    <property type="term" value="C:pilus"/>
    <property type="evidence" value="ECO:0007669"/>
    <property type="project" value="InterPro"/>
</dbReference>
<dbReference type="PANTHER" id="PTHR30093:SF34">
    <property type="entry name" value="PREPILIN PEPTIDASE-DEPENDENT PROTEIN D"/>
    <property type="match status" value="1"/>
</dbReference>
<comment type="caution">
    <text evidence="5">The sequence shown here is derived from an EMBL/GenBank/DDBJ whole genome shotgun (WGS) entry which is preliminary data.</text>
</comment>
<dbReference type="Gene3D" id="3.30.700.10">
    <property type="entry name" value="Glycoprotein, Type 4 Pilin"/>
    <property type="match status" value="1"/>
</dbReference>
<reference evidence="7 8" key="1">
    <citation type="journal article" date="2022" name="Int. J. Syst. Evol. Microbiol.">
        <title>Pseudomonas aegrilactucae sp. nov. and Pseudomonas morbosilactucae sp. nov., pathogens causing bacterial rot of lettuce in Japan.</title>
        <authorList>
            <person name="Sawada H."/>
            <person name="Fujikawa T."/>
            <person name="Satou M."/>
        </authorList>
    </citation>
    <scope>NUCLEOTIDE SEQUENCE [LARGE SCALE GENOMIC DNA]</scope>
    <source>
        <strain evidence="5 7">MAFF 302030</strain>
        <strain evidence="6 8">MAFF 302046</strain>
    </source>
</reference>
<accession>A0A9X1YWS1</accession>
<evidence type="ECO:0000256" key="2">
    <source>
        <dbReference type="ARBA" id="ARBA00022481"/>
    </source>
</evidence>
<dbReference type="InterPro" id="IPR045584">
    <property type="entry name" value="Pilin-like"/>
</dbReference>
<sequence length="138" mass="14259">MKRQYGFTLIELLVVVAIIGILATVALPLYSKYQARAKVMAALAEASALKVHFEDVLNQGVDPTLELLGAMAQSANCLMTATGAASSGEGTIACTLLNAPSPVLNKTLTLTRSPVTGWACATSVAVDYVPKGCSAESA</sequence>
<dbReference type="InterPro" id="IPR001082">
    <property type="entry name" value="Pilin"/>
</dbReference>
<dbReference type="RefSeq" id="WP_123334935.1">
    <property type="nucleotide sequence ID" value="NZ_JALQCW010000017.1"/>
</dbReference>
<keyword evidence="4" id="KW-0812">Transmembrane</keyword>
<evidence type="ECO:0000256" key="1">
    <source>
        <dbReference type="ARBA" id="ARBA00005233"/>
    </source>
</evidence>
<dbReference type="Proteomes" id="UP001155163">
    <property type="component" value="Unassembled WGS sequence"/>
</dbReference>
<comment type="similarity">
    <text evidence="1">Belongs to the N-Me-Phe pilin family.</text>
</comment>
<dbReference type="Pfam" id="PF07963">
    <property type="entry name" value="N_methyl"/>
    <property type="match status" value="1"/>
</dbReference>
<protein>
    <recommendedName>
        <fullName evidence="3">Pilin</fullName>
    </recommendedName>
</protein>
<evidence type="ECO:0000256" key="3">
    <source>
        <dbReference type="ARBA" id="ARBA00029638"/>
    </source>
</evidence>
<dbReference type="Proteomes" id="UP001155059">
    <property type="component" value="Unassembled WGS sequence"/>
</dbReference>
<reference evidence="7 8" key="2">
    <citation type="journal article" date="2023" name="Plant Pathol.">
        <title>Dismantling and reorganizing Pseudomonas marginalis sensu#lato.</title>
        <authorList>
            <person name="Sawada H."/>
            <person name="Fujikawa T."/>
            <person name="Satou M."/>
        </authorList>
    </citation>
    <scope>NUCLEOTIDE SEQUENCE [LARGE SCALE GENOMIC DNA]</scope>
    <source>
        <strain evidence="5 7">MAFF 302030</strain>
        <strain evidence="6 8">MAFF 302046</strain>
    </source>
</reference>
<dbReference type="NCBIfam" id="TIGR02532">
    <property type="entry name" value="IV_pilin_GFxxxE"/>
    <property type="match status" value="1"/>
</dbReference>
<evidence type="ECO:0000256" key="4">
    <source>
        <dbReference type="SAM" id="Phobius"/>
    </source>
</evidence>
<evidence type="ECO:0000313" key="6">
    <source>
        <dbReference type="EMBL" id="MCK9816203.1"/>
    </source>
</evidence>
<keyword evidence="4" id="KW-0472">Membrane</keyword>
<name>A0A9X1YWS1_9PSED</name>
<dbReference type="AlphaFoldDB" id="A0A9X1YWS1"/>
<keyword evidence="4" id="KW-1133">Transmembrane helix</keyword>
<dbReference type="Pfam" id="PF00114">
    <property type="entry name" value="Pilin"/>
    <property type="match status" value="1"/>
</dbReference>
<keyword evidence="8" id="KW-1185">Reference proteome</keyword>
<feature type="transmembrane region" description="Helical" evidence="4">
    <location>
        <begin position="6"/>
        <end position="30"/>
    </location>
</feature>
<dbReference type="SUPFAM" id="SSF54523">
    <property type="entry name" value="Pili subunits"/>
    <property type="match status" value="1"/>
</dbReference>
<dbReference type="EMBL" id="JALQCX010000035">
    <property type="protein sequence ID" value="MCK9816203.1"/>
    <property type="molecule type" value="Genomic_DNA"/>
</dbReference>
<evidence type="ECO:0000313" key="7">
    <source>
        <dbReference type="Proteomes" id="UP001155059"/>
    </source>
</evidence>
<keyword evidence="2" id="KW-0488">Methylation</keyword>
<dbReference type="EMBL" id="JALQCW010000017">
    <property type="protein sequence ID" value="MCK9797875.1"/>
    <property type="molecule type" value="Genomic_DNA"/>
</dbReference>
<dbReference type="PANTHER" id="PTHR30093">
    <property type="entry name" value="GENERAL SECRETION PATHWAY PROTEIN G"/>
    <property type="match status" value="1"/>
</dbReference>
<organism evidence="5 7">
    <name type="scientific">Pseudomonas morbosilactucae</name>
    <dbReference type="NCBI Taxonomy" id="2938197"/>
    <lineage>
        <taxon>Bacteria</taxon>
        <taxon>Pseudomonadati</taxon>
        <taxon>Pseudomonadota</taxon>
        <taxon>Gammaproteobacteria</taxon>
        <taxon>Pseudomonadales</taxon>
        <taxon>Pseudomonadaceae</taxon>
        <taxon>Pseudomonas</taxon>
    </lineage>
</organism>
<evidence type="ECO:0000313" key="8">
    <source>
        <dbReference type="Proteomes" id="UP001155163"/>
    </source>
</evidence>
<evidence type="ECO:0000313" key="5">
    <source>
        <dbReference type="EMBL" id="MCK9797875.1"/>
    </source>
</evidence>